<protein>
    <submittedName>
        <fullName evidence="2">Uncharacterized protein</fullName>
    </submittedName>
</protein>
<dbReference type="EMBL" id="JAQIZT010000014">
    <property type="protein sequence ID" value="KAJ6973807.1"/>
    <property type="molecule type" value="Genomic_DNA"/>
</dbReference>
<evidence type="ECO:0000256" key="1">
    <source>
        <dbReference type="SAM" id="MobiDB-lite"/>
    </source>
</evidence>
<organism evidence="2 3">
    <name type="scientific">Populus alba x Populus x berolinensis</name>
    <dbReference type="NCBI Taxonomy" id="444605"/>
    <lineage>
        <taxon>Eukaryota</taxon>
        <taxon>Viridiplantae</taxon>
        <taxon>Streptophyta</taxon>
        <taxon>Embryophyta</taxon>
        <taxon>Tracheophyta</taxon>
        <taxon>Spermatophyta</taxon>
        <taxon>Magnoliopsida</taxon>
        <taxon>eudicotyledons</taxon>
        <taxon>Gunneridae</taxon>
        <taxon>Pentapetalae</taxon>
        <taxon>rosids</taxon>
        <taxon>fabids</taxon>
        <taxon>Malpighiales</taxon>
        <taxon>Salicaceae</taxon>
        <taxon>Saliceae</taxon>
        <taxon>Populus</taxon>
    </lineage>
</organism>
<accession>A0AAD6PZT7</accession>
<name>A0AAD6PZT7_9ROSI</name>
<evidence type="ECO:0000313" key="2">
    <source>
        <dbReference type="EMBL" id="KAJ6973807.1"/>
    </source>
</evidence>
<feature type="region of interest" description="Disordered" evidence="1">
    <location>
        <begin position="1"/>
        <end position="79"/>
    </location>
</feature>
<evidence type="ECO:0000313" key="3">
    <source>
        <dbReference type="Proteomes" id="UP001164929"/>
    </source>
</evidence>
<keyword evidence="3" id="KW-1185">Reference proteome</keyword>
<dbReference type="AlphaFoldDB" id="A0AAD6PZT7"/>
<reference evidence="2" key="1">
    <citation type="journal article" date="2023" name="Mol. Ecol. Resour.">
        <title>Chromosome-level genome assembly of a triploid poplar Populus alba 'Berolinensis'.</title>
        <authorList>
            <person name="Chen S."/>
            <person name="Yu Y."/>
            <person name="Wang X."/>
            <person name="Wang S."/>
            <person name="Zhang T."/>
            <person name="Zhou Y."/>
            <person name="He R."/>
            <person name="Meng N."/>
            <person name="Wang Y."/>
            <person name="Liu W."/>
            <person name="Liu Z."/>
            <person name="Liu J."/>
            <person name="Guo Q."/>
            <person name="Huang H."/>
            <person name="Sederoff R.R."/>
            <person name="Wang G."/>
            <person name="Qu G."/>
            <person name="Chen S."/>
        </authorList>
    </citation>
    <scope>NUCLEOTIDE SEQUENCE</scope>
    <source>
        <strain evidence="2">SC-2020</strain>
    </source>
</reference>
<sequence>MQNHAKPCRDSSSPRQRAHLANRTKEDQPKLPPPPAAQQGRPLQARQQNSKQREEKRQQINSQHGEKSDPAHGNGTLRRTKSEICGIEKEEKCFCSQIIICSSPPRLYKQEYQGRHASFCHLHYFHPDSAPEWHYLRKTCVLLYAASS</sequence>
<gene>
    <name evidence="2" type="ORF">NC653_033973</name>
</gene>
<comment type="caution">
    <text evidence="2">The sequence shown here is derived from an EMBL/GenBank/DDBJ whole genome shotgun (WGS) entry which is preliminary data.</text>
</comment>
<proteinExistence type="predicted"/>
<dbReference type="Proteomes" id="UP001164929">
    <property type="component" value="Chromosome 14"/>
</dbReference>
<feature type="compositionally biased region" description="Basic and acidic residues" evidence="1">
    <location>
        <begin position="51"/>
        <end position="70"/>
    </location>
</feature>